<feature type="region of interest" description="Disordered" evidence="1">
    <location>
        <begin position="1"/>
        <end position="97"/>
    </location>
</feature>
<dbReference type="EMBL" id="HBGF01016823">
    <property type="protein sequence ID" value="CAD9108703.1"/>
    <property type="molecule type" value="Transcribed_RNA"/>
</dbReference>
<feature type="compositionally biased region" description="Low complexity" evidence="1">
    <location>
        <begin position="79"/>
        <end position="97"/>
    </location>
</feature>
<sequence>MPTLPDPPRSMKLKPSGEVDYAVALREQREKAGGNALASPMDYLKRTSTPRRDRPPPADPLSSGPVQYQSPQRPAAVTGRADAGGRPATAGGPAVRPASAALHMSELDFHLSRVIELLRRSDRGPLPTGIADKVHRIAAFDDVVRRTHGVD</sequence>
<evidence type="ECO:0000313" key="2">
    <source>
        <dbReference type="EMBL" id="CAD9108703.1"/>
    </source>
</evidence>
<reference evidence="2" key="1">
    <citation type="submission" date="2021-01" db="EMBL/GenBank/DDBJ databases">
        <authorList>
            <person name="Corre E."/>
            <person name="Pelletier E."/>
            <person name="Niang G."/>
            <person name="Scheremetjew M."/>
            <person name="Finn R."/>
            <person name="Kale V."/>
            <person name="Holt S."/>
            <person name="Cochrane G."/>
            <person name="Meng A."/>
            <person name="Brown T."/>
            <person name="Cohen L."/>
        </authorList>
    </citation>
    <scope>NUCLEOTIDE SEQUENCE</scope>
    <source>
        <strain evidence="2">CCAP 1951/1</strain>
    </source>
</reference>
<name>A0A7S1LMY2_NEODS</name>
<gene>
    <name evidence="2" type="ORF">NDES1114_LOCUS11059</name>
</gene>
<dbReference type="AlphaFoldDB" id="A0A7S1LMY2"/>
<organism evidence="2">
    <name type="scientific">Neobodo designis</name>
    <name type="common">Flagellated protozoan</name>
    <name type="synonym">Bodo designis</name>
    <dbReference type="NCBI Taxonomy" id="312471"/>
    <lineage>
        <taxon>Eukaryota</taxon>
        <taxon>Discoba</taxon>
        <taxon>Euglenozoa</taxon>
        <taxon>Kinetoplastea</taxon>
        <taxon>Metakinetoplastina</taxon>
        <taxon>Neobodonida</taxon>
        <taxon>Neobodo</taxon>
    </lineage>
</organism>
<proteinExistence type="predicted"/>
<protein>
    <submittedName>
        <fullName evidence="2">Uncharacterized protein</fullName>
    </submittedName>
</protein>
<evidence type="ECO:0000256" key="1">
    <source>
        <dbReference type="SAM" id="MobiDB-lite"/>
    </source>
</evidence>
<accession>A0A7S1LMY2</accession>